<organism evidence="1">
    <name type="scientific">Arundo donax</name>
    <name type="common">Giant reed</name>
    <name type="synonym">Donax arundinaceus</name>
    <dbReference type="NCBI Taxonomy" id="35708"/>
    <lineage>
        <taxon>Eukaryota</taxon>
        <taxon>Viridiplantae</taxon>
        <taxon>Streptophyta</taxon>
        <taxon>Embryophyta</taxon>
        <taxon>Tracheophyta</taxon>
        <taxon>Spermatophyta</taxon>
        <taxon>Magnoliopsida</taxon>
        <taxon>Liliopsida</taxon>
        <taxon>Poales</taxon>
        <taxon>Poaceae</taxon>
        <taxon>PACMAD clade</taxon>
        <taxon>Arundinoideae</taxon>
        <taxon>Arundineae</taxon>
        <taxon>Arundo</taxon>
    </lineage>
</organism>
<dbReference type="EMBL" id="GBRH01162456">
    <property type="protein sequence ID" value="JAE35440.1"/>
    <property type="molecule type" value="Transcribed_RNA"/>
</dbReference>
<accession>A0A0A9HE19</accession>
<dbReference type="AlphaFoldDB" id="A0A0A9HE19"/>
<evidence type="ECO:0000313" key="1">
    <source>
        <dbReference type="EMBL" id="JAE35440.1"/>
    </source>
</evidence>
<sequence length="23" mass="2543">MRCSFEACSMSATHFVADTTEAF</sequence>
<reference evidence="1" key="2">
    <citation type="journal article" date="2015" name="Data Brief">
        <title>Shoot transcriptome of the giant reed, Arundo donax.</title>
        <authorList>
            <person name="Barrero R.A."/>
            <person name="Guerrero F.D."/>
            <person name="Moolhuijzen P."/>
            <person name="Goolsby J.A."/>
            <person name="Tidwell J."/>
            <person name="Bellgard S.E."/>
            <person name="Bellgard M.I."/>
        </authorList>
    </citation>
    <scope>NUCLEOTIDE SEQUENCE</scope>
    <source>
        <tissue evidence="1">Shoot tissue taken approximately 20 cm above the soil surface</tissue>
    </source>
</reference>
<proteinExistence type="predicted"/>
<protein>
    <submittedName>
        <fullName evidence="1">Uncharacterized protein</fullName>
    </submittedName>
</protein>
<name>A0A0A9HE19_ARUDO</name>
<reference evidence="1" key="1">
    <citation type="submission" date="2014-09" db="EMBL/GenBank/DDBJ databases">
        <authorList>
            <person name="Magalhaes I.L.F."/>
            <person name="Oliveira U."/>
            <person name="Santos F.R."/>
            <person name="Vidigal T.H.D.A."/>
            <person name="Brescovit A.D."/>
            <person name="Santos A.J."/>
        </authorList>
    </citation>
    <scope>NUCLEOTIDE SEQUENCE</scope>
    <source>
        <tissue evidence="1">Shoot tissue taken approximately 20 cm above the soil surface</tissue>
    </source>
</reference>